<comment type="subcellular location">
    <subcellularLocation>
        <location evidence="1">Nucleus</location>
    </subcellularLocation>
</comment>
<organism evidence="7">
    <name type="scientific">Encephalitozoon cuniculi</name>
    <name type="common">Microsporidian parasite</name>
    <dbReference type="NCBI Taxonomy" id="6035"/>
    <lineage>
        <taxon>Eukaryota</taxon>
        <taxon>Fungi</taxon>
        <taxon>Fungi incertae sedis</taxon>
        <taxon>Microsporidia</taxon>
        <taxon>Unikaryonidae</taxon>
        <taxon>Encephalitozoon</taxon>
    </lineage>
</organism>
<evidence type="ECO:0000256" key="3">
    <source>
        <dbReference type="ARBA" id="ARBA00023242"/>
    </source>
</evidence>
<feature type="region of interest" description="Disordered" evidence="5">
    <location>
        <begin position="249"/>
        <end position="290"/>
    </location>
</feature>
<keyword evidence="7" id="KW-0346">Stress response</keyword>
<name>M1KJ66_ENCCN</name>
<dbReference type="VEuPathDB" id="MicrosporidiaDB:M970_040300"/>
<dbReference type="PANTHER" id="PTHR10015:SF206">
    <property type="entry name" value="HSF-TYPE DNA-BINDING DOMAIN-CONTAINING PROTEIN"/>
    <property type="match status" value="1"/>
</dbReference>
<dbReference type="Pfam" id="PF00447">
    <property type="entry name" value="HSF_DNA-bind"/>
    <property type="match status" value="1"/>
</dbReference>
<dbReference type="SUPFAM" id="SSF46785">
    <property type="entry name" value="Winged helix' DNA-binding domain"/>
    <property type="match status" value="1"/>
</dbReference>
<dbReference type="VEuPathDB" id="MicrosporidiaDB:AEWD_040310"/>
<dbReference type="GO" id="GO:0043565">
    <property type="term" value="F:sequence-specific DNA binding"/>
    <property type="evidence" value="ECO:0007669"/>
    <property type="project" value="InterPro"/>
</dbReference>
<feature type="domain" description="HSF-type DNA-binding" evidence="6">
    <location>
        <begin position="58"/>
        <end position="158"/>
    </location>
</feature>
<evidence type="ECO:0000256" key="1">
    <source>
        <dbReference type="ARBA" id="ARBA00004123"/>
    </source>
</evidence>
<reference evidence="7" key="1">
    <citation type="journal article" date="2013" name="Eukaryot. Cell">
        <title>Extremely Reduced Levels of Heterozygosity in the Vertebrate Pathogen Encephalitozoon cuniculi.</title>
        <authorList>
            <person name="Selman M."/>
            <person name="Sak B."/>
            <person name="Kvac M."/>
            <person name="Farinelli L."/>
            <person name="Weiss L.M."/>
            <person name="Corradi N."/>
        </authorList>
    </citation>
    <scope>NUCLEOTIDE SEQUENCE</scope>
</reference>
<evidence type="ECO:0000256" key="2">
    <source>
        <dbReference type="ARBA" id="ARBA00023125"/>
    </source>
</evidence>
<dbReference type="SMART" id="SM00415">
    <property type="entry name" value="HSF"/>
    <property type="match status" value="1"/>
</dbReference>
<dbReference type="GO" id="GO:0005634">
    <property type="term" value="C:nucleus"/>
    <property type="evidence" value="ECO:0007669"/>
    <property type="project" value="UniProtKB-SubCell"/>
</dbReference>
<feature type="compositionally biased region" description="Basic and acidic residues" evidence="5">
    <location>
        <begin position="277"/>
        <end position="290"/>
    </location>
</feature>
<evidence type="ECO:0000256" key="5">
    <source>
        <dbReference type="SAM" id="MobiDB-lite"/>
    </source>
</evidence>
<dbReference type="AlphaFoldDB" id="M1KJ66"/>
<dbReference type="Gene3D" id="1.10.10.10">
    <property type="entry name" value="Winged helix-like DNA-binding domain superfamily/Winged helix DNA-binding domain"/>
    <property type="match status" value="1"/>
</dbReference>
<keyword evidence="3" id="KW-0539">Nucleus</keyword>
<keyword evidence="2" id="KW-0238">DNA-binding</keyword>
<sequence>MSDALIPHALSSDIRRFYECKVPNVPRGVLLVETFQNQHPYNLFRDMERSSTSFNFDKIPKFIMKLYKATNNEKYKGICWTPDGLKIHIYDRDVFVKETLPLISKTREFGTFVRMLNSYGFVKSKDIEEEDIYYNKNFRKGREDLLGFDDSLRMIKRKKSSDIRMRIGDGSLKEIVEYLYVQNQELYTELSVCKERIERQERALNGLIEILSRVFRTNSQDLGARIKPSGHNPQNEMDFFLGELSGPLKEGCEPASPPLQDKGIPELSFKPGGIPHADSDTKDDNYDPFF</sequence>
<accession>M1KJ66</accession>
<comment type="similarity">
    <text evidence="4">Belongs to the HSF family.</text>
</comment>
<dbReference type="EMBL" id="KC513606">
    <property type="protein sequence ID" value="AGE95266.1"/>
    <property type="molecule type" value="Genomic_DNA"/>
</dbReference>
<evidence type="ECO:0000256" key="4">
    <source>
        <dbReference type="RuleBase" id="RU004020"/>
    </source>
</evidence>
<dbReference type="InterPro" id="IPR036390">
    <property type="entry name" value="WH_DNA-bd_sf"/>
</dbReference>
<proteinExistence type="inferred from homology"/>
<evidence type="ECO:0000313" key="7">
    <source>
        <dbReference type="EMBL" id="AGE95266.1"/>
    </source>
</evidence>
<dbReference type="VEuPathDB" id="MicrosporidiaDB:AEWR_040300"/>
<gene>
    <name evidence="7" type="ORF">ECU04_0400</name>
</gene>
<protein>
    <submittedName>
        <fullName evidence="7">Heat shock transcription factor</fullName>
    </submittedName>
</protein>
<dbReference type="VEuPathDB" id="MicrosporidiaDB:ECU04_0400"/>
<evidence type="ECO:0000259" key="6">
    <source>
        <dbReference type="SMART" id="SM00415"/>
    </source>
</evidence>
<dbReference type="PANTHER" id="PTHR10015">
    <property type="entry name" value="HEAT SHOCK TRANSCRIPTION FACTOR"/>
    <property type="match status" value="1"/>
</dbReference>
<dbReference type="InterPro" id="IPR036388">
    <property type="entry name" value="WH-like_DNA-bd_sf"/>
</dbReference>
<dbReference type="GO" id="GO:0003700">
    <property type="term" value="F:DNA-binding transcription factor activity"/>
    <property type="evidence" value="ECO:0007669"/>
    <property type="project" value="InterPro"/>
</dbReference>
<dbReference type="VEuPathDB" id="MicrosporidiaDB:AEWQ_040300"/>
<dbReference type="InterPro" id="IPR000232">
    <property type="entry name" value="HSF_DNA-bd"/>
</dbReference>